<reference evidence="2 3" key="1">
    <citation type="submission" date="2023-10" db="EMBL/GenBank/DDBJ databases">
        <title>Two novel species belonging to the OM43/NOR5 clade.</title>
        <authorList>
            <person name="Park M."/>
        </authorList>
    </citation>
    <scope>NUCLEOTIDE SEQUENCE [LARGE SCALE GENOMIC DNA]</scope>
    <source>
        <strain evidence="2 3">IMCC45268</strain>
    </source>
</reference>
<protein>
    <submittedName>
        <fullName evidence="2">Uncharacterized protein</fullName>
    </submittedName>
</protein>
<evidence type="ECO:0000313" key="2">
    <source>
        <dbReference type="EMBL" id="WOJ97648.1"/>
    </source>
</evidence>
<evidence type="ECO:0000313" key="3">
    <source>
        <dbReference type="Proteomes" id="UP001626549"/>
    </source>
</evidence>
<keyword evidence="3" id="KW-1185">Reference proteome</keyword>
<keyword evidence="1" id="KW-1133">Transmembrane helix</keyword>
<keyword evidence="1" id="KW-0472">Membrane</keyword>
<dbReference type="EMBL" id="CP136865">
    <property type="protein sequence ID" value="WOJ97648.1"/>
    <property type="molecule type" value="Genomic_DNA"/>
</dbReference>
<organism evidence="2 3">
    <name type="scientific">Congregibacter brevis</name>
    <dbReference type="NCBI Taxonomy" id="3081201"/>
    <lineage>
        <taxon>Bacteria</taxon>
        <taxon>Pseudomonadati</taxon>
        <taxon>Pseudomonadota</taxon>
        <taxon>Gammaproteobacteria</taxon>
        <taxon>Cellvibrionales</taxon>
        <taxon>Halieaceae</taxon>
        <taxon>Congregibacter</taxon>
    </lineage>
</organism>
<dbReference type="Proteomes" id="UP001626549">
    <property type="component" value="Chromosome"/>
</dbReference>
<feature type="transmembrane region" description="Helical" evidence="1">
    <location>
        <begin position="12"/>
        <end position="29"/>
    </location>
</feature>
<accession>A0ABZ0IDN7</accession>
<evidence type="ECO:0000256" key="1">
    <source>
        <dbReference type="SAM" id="Phobius"/>
    </source>
</evidence>
<proteinExistence type="predicted"/>
<keyword evidence="1" id="KW-0812">Transmembrane</keyword>
<dbReference type="RefSeq" id="WP_407328580.1">
    <property type="nucleotide sequence ID" value="NZ_CP136865.1"/>
</dbReference>
<name>A0ABZ0IDN7_9GAMM</name>
<sequence>MKDEVRKYLSYAIGELLLVVFGIFIALQIDNWNDDRKQRMQHLEAALRCVILSNQTQYTTTEIFAATQGWAGPRHARSDVITTRKAHH</sequence>
<gene>
    <name evidence="2" type="ORF">R0137_03520</name>
</gene>